<organism evidence="1 2">
    <name type="scientific">Melioribacter roseus (strain DSM 23840 / JCM 17771 / VKM B-2668 / P3M-2)</name>
    <dbReference type="NCBI Taxonomy" id="1191523"/>
    <lineage>
        <taxon>Bacteria</taxon>
        <taxon>Pseudomonadati</taxon>
        <taxon>Ignavibacteriota</taxon>
        <taxon>Ignavibacteria</taxon>
        <taxon>Ignavibacteriales</taxon>
        <taxon>Melioribacteraceae</taxon>
        <taxon>Melioribacter</taxon>
    </lineage>
</organism>
<dbReference type="PATRIC" id="fig|1191523.3.peg.784"/>
<proteinExistence type="predicted"/>
<sequence length="237" mass="27368">MKQHDQVIEVMRKNGGYATLGFLYQNVDVSNWATKTPYASIRRIVQDGRFFFKIRPGLWALKECQSDVLNKFKLEESSSGNADFNHSYYQGLLLEIGNLKGFKTYVPPQDKNKKFLNTKLGDIAAYDRILNFSYPEIVRRAGTVDVIWFNSRKLPHSFFEVEHSTDIQNSLLKFADLQDFNAGFYIVAANERKKEFEAKIGYSAFKEIKERVEFLDYESVSRIHSKSFELAALGSQL</sequence>
<evidence type="ECO:0008006" key="3">
    <source>
        <dbReference type="Google" id="ProtNLM"/>
    </source>
</evidence>
<protein>
    <recommendedName>
        <fullName evidence="3">HTH HARE-type domain-containing protein</fullName>
    </recommendedName>
</protein>
<dbReference type="STRING" id="1191523.MROS_0750"/>
<dbReference type="KEGG" id="mro:MROS_0750"/>
<gene>
    <name evidence="1" type="ordered locus">MROS_0750</name>
</gene>
<dbReference type="Proteomes" id="UP000009011">
    <property type="component" value="Chromosome"/>
</dbReference>
<dbReference type="EMBL" id="CP003557">
    <property type="protein sequence ID" value="AFN73992.1"/>
    <property type="molecule type" value="Genomic_DNA"/>
</dbReference>
<keyword evidence="2" id="KW-1185">Reference proteome</keyword>
<dbReference type="RefSeq" id="WP_014855428.1">
    <property type="nucleotide sequence ID" value="NC_018178.1"/>
</dbReference>
<dbReference type="OrthoDB" id="9776582at2"/>
<name>I6YTZ3_MELRP</name>
<dbReference type="AlphaFoldDB" id="I6YTZ3"/>
<reference evidence="1 2" key="1">
    <citation type="journal article" date="2013" name="PLoS ONE">
        <title>Genomic analysis of Melioribacter roseus, facultatively anaerobic organotrophic bacterium representing a novel deep lineage within Bacteriodetes/Chlorobi group.</title>
        <authorList>
            <person name="Kadnikov V.V."/>
            <person name="Mardanov A.V."/>
            <person name="Podosokorskaya O.A."/>
            <person name="Gavrilov S.N."/>
            <person name="Kublanov I.V."/>
            <person name="Beletsky A.V."/>
            <person name="Bonch-Osmolovskaya E.A."/>
            <person name="Ravin N.V."/>
        </authorList>
    </citation>
    <scope>NUCLEOTIDE SEQUENCE [LARGE SCALE GENOMIC DNA]</scope>
    <source>
        <strain evidence="2">JCM 17771 / P3M-2</strain>
    </source>
</reference>
<accession>I6YTZ3</accession>
<dbReference type="HOGENOM" id="CLU_1173743_0_0_10"/>
<evidence type="ECO:0000313" key="2">
    <source>
        <dbReference type="Proteomes" id="UP000009011"/>
    </source>
</evidence>
<evidence type="ECO:0000313" key="1">
    <source>
        <dbReference type="EMBL" id="AFN73992.1"/>
    </source>
</evidence>